<sequence>MDEYQIKNFLKFAPARLGLGPKKHLFVHIPKNGGMALRDAPGLQGKLVLANRRRLKSRAYADGLMNYMRSRGLHPGYEHARLRDIDRSVRAGTVPFAVVRNPWARTFSRFKFYLQTSGDHEAAFDLTLKGFEEFLETRHEWGRKDYFWHRASLGWYPQVDYVIDEAGKVAVNILRQERLGQELAAYLGAEDTLERKNISRHSGVGFKEFYSDRNIEIVADWYKSDVEAFGFDFDTEATRNVYFS</sequence>
<evidence type="ECO:0000313" key="1">
    <source>
        <dbReference type="EMBL" id="MCX2724551.1"/>
    </source>
</evidence>
<protein>
    <recommendedName>
        <fullName evidence="3">Sulfotransferase family protein</fullName>
    </recommendedName>
</protein>
<name>A0ABT3R5I1_9HYPH</name>
<dbReference type="InterPro" id="IPR027417">
    <property type="entry name" value="P-loop_NTPase"/>
</dbReference>
<dbReference type="EMBL" id="JAPEVI010000003">
    <property type="protein sequence ID" value="MCX2724551.1"/>
    <property type="molecule type" value="Genomic_DNA"/>
</dbReference>
<dbReference type="RefSeq" id="WP_265964643.1">
    <property type="nucleotide sequence ID" value="NZ_JAPEVI010000003.1"/>
</dbReference>
<organism evidence="1 2">
    <name type="scientific">Roseibium salinum</name>
    <dbReference type="NCBI Taxonomy" id="1604349"/>
    <lineage>
        <taxon>Bacteria</taxon>
        <taxon>Pseudomonadati</taxon>
        <taxon>Pseudomonadota</taxon>
        <taxon>Alphaproteobacteria</taxon>
        <taxon>Hyphomicrobiales</taxon>
        <taxon>Stappiaceae</taxon>
        <taxon>Roseibium</taxon>
    </lineage>
</organism>
<evidence type="ECO:0008006" key="3">
    <source>
        <dbReference type="Google" id="ProtNLM"/>
    </source>
</evidence>
<dbReference type="Gene3D" id="3.40.50.300">
    <property type="entry name" value="P-loop containing nucleotide triphosphate hydrolases"/>
    <property type="match status" value="1"/>
</dbReference>
<accession>A0ABT3R5I1</accession>
<comment type="caution">
    <text evidence="1">The sequence shown here is derived from an EMBL/GenBank/DDBJ whole genome shotgun (WGS) entry which is preliminary data.</text>
</comment>
<proteinExistence type="predicted"/>
<gene>
    <name evidence="1" type="ORF">ON753_19610</name>
</gene>
<evidence type="ECO:0000313" key="2">
    <source>
        <dbReference type="Proteomes" id="UP001300261"/>
    </source>
</evidence>
<reference evidence="1 2" key="1">
    <citation type="journal article" date="2016" name="Int. J. Syst. Evol. Microbiol.">
        <title>Labrenzia salina sp. nov., isolated from the rhizosphere of the halophyte Arthrocnemum macrostachyum.</title>
        <authorList>
            <person name="Camacho M."/>
            <person name="Redondo-Gomez S."/>
            <person name="Rodriguez-Llorente I."/>
            <person name="Rohde M."/>
            <person name="Sproer C."/>
            <person name="Schumann P."/>
            <person name="Klenk H.P."/>
            <person name="Montero-Calasanz M.D.C."/>
        </authorList>
    </citation>
    <scope>NUCLEOTIDE SEQUENCE [LARGE SCALE GENOMIC DNA]</scope>
    <source>
        <strain evidence="1 2">DSM 29163</strain>
    </source>
</reference>
<dbReference type="Proteomes" id="UP001300261">
    <property type="component" value="Unassembled WGS sequence"/>
</dbReference>
<keyword evidence="2" id="KW-1185">Reference proteome</keyword>